<keyword evidence="1" id="KW-0547">Nucleotide-binding</keyword>
<comment type="caution">
    <text evidence="9">The sequence shown here is derived from an EMBL/GenBank/DDBJ whole genome shotgun (WGS) entry which is preliminary data.</text>
</comment>
<feature type="region of interest" description="Disordered" evidence="7">
    <location>
        <begin position="229"/>
        <end position="255"/>
    </location>
</feature>
<dbReference type="Gene3D" id="3.30.1220.10">
    <property type="entry name" value="CobW-like, C-terminal domain"/>
    <property type="match status" value="1"/>
</dbReference>
<dbReference type="GO" id="GO:0000166">
    <property type="term" value="F:nucleotide binding"/>
    <property type="evidence" value="ECO:0007669"/>
    <property type="project" value="UniProtKB-KW"/>
</dbReference>
<dbReference type="InterPro" id="IPR003495">
    <property type="entry name" value="CobW/HypB/UreG_nucleotide-bd"/>
</dbReference>
<protein>
    <submittedName>
        <fullName evidence="9">GTP-binding protein</fullName>
    </submittedName>
</protein>
<dbReference type="Pfam" id="PF07683">
    <property type="entry name" value="CobW_C"/>
    <property type="match status" value="1"/>
</dbReference>
<comment type="similarity">
    <text evidence="4">Belongs to the SIMIBI class G3E GTPase family. ZNG1 subfamily.</text>
</comment>
<dbReference type="GO" id="GO:0016787">
    <property type="term" value="F:hydrolase activity"/>
    <property type="evidence" value="ECO:0007669"/>
    <property type="project" value="UniProtKB-KW"/>
</dbReference>
<evidence type="ECO:0000256" key="7">
    <source>
        <dbReference type="SAM" id="MobiDB-lite"/>
    </source>
</evidence>
<dbReference type="Gene3D" id="3.40.50.300">
    <property type="entry name" value="P-loop containing nucleotide triphosphate hydrolases"/>
    <property type="match status" value="1"/>
</dbReference>
<proteinExistence type="inferred from homology"/>
<dbReference type="InterPro" id="IPR011629">
    <property type="entry name" value="CobW-like_C"/>
</dbReference>
<dbReference type="CDD" id="cd03112">
    <property type="entry name" value="CobW-like"/>
    <property type="match status" value="1"/>
</dbReference>
<comment type="function">
    <text evidence="5">Zinc chaperone that directly transfers zinc cofactor to target proteins, thereby activating them. Zinc is transferred from the CXCC motif in the GTPase domain to the zinc binding site in target proteins in a process requiring GTP hydrolysis.</text>
</comment>
<keyword evidence="2" id="KW-0378">Hydrolase</keyword>
<reference evidence="9" key="2">
    <citation type="submission" date="2020-09" db="EMBL/GenBank/DDBJ databases">
        <authorList>
            <person name="Sun Q."/>
            <person name="Zhou Y."/>
        </authorList>
    </citation>
    <scope>NUCLEOTIDE SEQUENCE</scope>
    <source>
        <strain evidence="9">CGMCC 1.12919</strain>
    </source>
</reference>
<dbReference type="InterPro" id="IPR051316">
    <property type="entry name" value="Zinc-reg_GTPase_activator"/>
</dbReference>
<dbReference type="AlphaFoldDB" id="A0A916UGJ0"/>
<keyword evidence="10" id="KW-1185">Reference proteome</keyword>
<dbReference type="InterPro" id="IPR036627">
    <property type="entry name" value="CobW-likC_sf"/>
</dbReference>
<evidence type="ECO:0000313" key="10">
    <source>
        <dbReference type="Proteomes" id="UP000637002"/>
    </source>
</evidence>
<evidence type="ECO:0000259" key="8">
    <source>
        <dbReference type="SMART" id="SM00833"/>
    </source>
</evidence>
<feature type="domain" description="CobW C-terminal" evidence="8">
    <location>
        <begin position="256"/>
        <end position="344"/>
    </location>
</feature>
<feature type="compositionally biased region" description="Basic and acidic residues" evidence="7">
    <location>
        <begin position="230"/>
        <end position="247"/>
    </location>
</feature>
<evidence type="ECO:0000256" key="4">
    <source>
        <dbReference type="ARBA" id="ARBA00034320"/>
    </source>
</evidence>
<accession>A0A916UGJ0</accession>
<dbReference type="PANTHER" id="PTHR13748">
    <property type="entry name" value="COBW-RELATED"/>
    <property type="match status" value="1"/>
</dbReference>
<dbReference type="InterPro" id="IPR027417">
    <property type="entry name" value="P-loop_NTPase"/>
</dbReference>
<keyword evidence="3" id="KW-0143">Chaperone</keyword>
<comment type="catalytic activity">
    <reaction evidence="6">
        <text>GTP + H2O = GDP + phosphate + H(+)</text>
        <dbReference type="Rhea" id="RHEA:19669"/>
        <dbReference type="ChEBI" id="CHEBI:15377"/>
        <dbReference type="ChEBI" id="CHEBI:15378"/>
        <dbReference type="ChEBI" id="CHEBI:37565"/>
        <dbReference type="ChEBI" id="CHEBI:43474"/>
        <dbReference type="ChEBI" id="CHEBI:58189"/>
    </reaction>
    <physiologicalReaction direction="left-to-right" evidence="6">
        <dbReference type="Rhea" id="RHEA:19670"/>
    </physiologicalReaction>
</comment>
<reference evidence="9" key="1">
    <citation type="journal article" date="2014" name="Int. J. Syst. Evol. Microbiol.">
        <title>Complete genome sequence of Corynebacterium casei LMG S-19264T (=DSM 44701T), isolated from a smear-ripened cheese.</title>
        <authorList>
            <consortium name="US DOE Joint Genome Institute (JGI-PGF)"/>
            <person name="Walter F."/>
            <person name="Albersmeier A."/>
            <person name="Kalinowski J."/>
            <person name="Ruckert C."/>
        </authorList>
    </citation>
    <scope>NUCLEOTIDE SEQUENCE</scope>
    <source>
        <strain evidence="9">CGMCC 1.12919</strain>
    </source>
</reference>
<evidence type="ECO:0000313" key="9">
    <source>
        <dbReference type="EMBL" id="GGC71328.1"/>
    </source>
</evidence>
<dbReference type="SUPFAM" id="SSF52540">
    <property type="entry name" value="P-loop containing nucleoside triphosphate hydrolases"/>
    <property type="match status" value="1"/>
</dbReference>
<dbReference type="Pfam" id="PF02492">
    <property type="entry name" value="cobW"/>
    <property type="match status" value="1"/>
</dbReference>
<dbReference type="SMART" id="SM00833">
    <property type="entry name" value="CobW_C"/>
    <property type="match status" value="1"/>
</dbReference>
<dbReference type="SUPFAM" id="SSF90002">
    <property type="entry name" value="Hypothetical protein YjiA, C-terminal domain"/>
    <property type="match status" value="1"/>
</dbReference>
<gene>
    <name evidence="9" type="ORF">GCM10010994_32290</name>
</gene>
<dbReference type="Proteomes" id="UP000637002">
    <property type="component" value="Unassembled WGS sequence"/>
</dbReference>
<sequence>MRADDEPIPASRTFAPKARADGERLPVTIVTGFLGSGKTTLINHILTNRQGVRAAVLVNEVGDIGIDGDLIVAADGGVVELANGCICCSVNDDLVDTLVGILERADVLDHLIIETSGVSDPLPVALTVLRSEFRALLRLDTIVALADADQFSLARYDHEAALNQLRYADVVLINKCDLASPGQADAVADQIAELNPEARQIRACHGGVPLPLILDLKAGLRLDAVLQGEQPREPRDDEVHGLDADHPHHAHHADPFSSVSFESVEPLSLERFQDFLSSGRPPGLFRAKGFLHFTGTDRHYLFHLVGARFTLDVCEPSGAPTSRLVLIGRDLDADALRRRLGECIVRAPPGH</sequence>
<dbReference type="EMBL" id="BMGG01000005">
    <property type="protein sequence ID" value="GGC71328.1"/>
    <property type="molecule type" value="Genomic_DNA"/>
</dbReference>
<dbReference type="RefSeq" id="WP_188610191.1">
    <property type="nucleotide sequence ID" value="NZ_BMGG01000005.1"/>
</dbReference>
<evidence type="ECO:0000256" key="1">
    <source>
        <dbReference type="ARBA" id="ARBA00022741"/>
    </source>
</evidence>
<evidence type="ECO:0000256" key="3">
    <source>
        <dbReference type="ARBA" id="ARBA00023186"/>
    </source>
</evidence>
<organism evidence="9 10">
    <name type="scientific">Chelatococcus reniformis</name>
    <dbReference type="NCBI Taxonomy" id="1494448"/>
    <lineage>
        <taxon>Bacteria</taxon>
        <taxon>Pseudomonadati</taxon>
        <taxon>Pseudomonadota</taxon>
        <taxon>Alphaproteobacteria</taxon>
        <taxon>Hyphomicrobiales</taxon>
        <taxon>Chelatococcaceae</taxon>
        <taxon>Chelatococcus</taxon>
    </lineage>
</organism>
<name>A0A916UGJ0_9HYPH</name>
<evidence type="ECO:0000256" key="5">
    <source>
        <dbReference type="ARBA" id="ARBA00045658"/>
    </source>
</evidence>
<dbReference type="PANTHER" id="PTHR13748:SF59">
    <property type="entry name" value="COBW C-TERMINAL DOMAIN-CONTAINING PROTEIN"/>
    <property type="match status" value="1"/>
</dbReference>
<evidence type="ECO:0000256" key="2">
    <source>
        <dbReference type="ARBA" id="ARBA00022801"/>
    </source>
</evidence>
<evidence type="ECO:0000256" key="6">
    <source>
        <dbReference type="ARBA" id="ARBA00049117"/>
    </source>
</evidence>